<dbReference type="Proteomes" id="UP000224567">
    <property type="component" value="Unassembled WGS sequence"/>
</dbReference>
<dbReference type="PANTHER" id="PTHR33022">
    <property type="entry name" value="DUF1985 DOMAIN-CONTAINING PROTEIN"/>
    <property type="match status" value="1"/>
</dbReference>
<reference evidence="1 2" key="1">
    <citation type="journal article" date="2017" name="Genome Biol.">
        <title>New reference genome sequences of hot pepper reveal the massive evolution of plant disease-resistance genes by retroduplication.</title>
        <authorList>
            <person name="Kim S."/>
            <person name="Park J."/>
            <person name="Yeom S.I."/>
            <person name="Kim Y.M."/>
            <person name="Seo E."/>
            <person name="Kim K.T."/>
            <person name="Kim M.S."/>
            <person name="Lee J.M."/>
            <person name="Cheong K."/>
            <person name="Shin H.S."/>
            <person name="Kim S.B."/>
            <person name="Han K."/>
            <person name="Lee J."/>
            <person name="Park M."/>
            <person name="Lee H.A."/>
            <person name="Lee H.Y."/>
            <person name="Lee Y."/>
            <person name="Oh S."/>
            <person name="Lee J.H."/>
            <person name="Choi E."/>
            <person name="Choi E."/>
            <person name="Lee S.E."/>
            <person name="Jeon J."/>
            <person name="Kim H."/>
            <person name="Choi G."/>
            <person name="Song H."/>
            <person name="Lee J."/>
            <person name="Lee S.C."/>
            <person name="Kwon J.K."/>
            <person name="Lee H.Y."/>
            <person name="Koo N."/>
            <person name="Hong Y."/>
            <person name="Kim R.W."/>
            <person name="Kang W.H."/>
            <person name="Huh J.H."/>
            <person name="Kang B.C."/>
            <person name="Yang T.J."/>
            <person name="Lee Y.H."/>
            <person name="Bennetzen J.L."/>
            <person name="Choi D."/>
        </authorList>
    </citation>
    <scope>NUCLEOTIDE SEQUENCE [LARGE SCALE GENOMIC DNA]</scope>
    <source>
        <strain evidence="2">cv. PBC81</strain>
    </source>
</reference>
<proteinExistence type="predicted"/>
<dbReference type="AlphaFoldDB" id="A0A2G2WYH0"/>
<gene>
    <name evidence="1" type="ORF">CQW23_10041</name>
</gene>
<comment type="caution">
    <text evidence="1">The sequence shown here is derived from an EMBL/GenBank/DDBJ whole genome shotgun (WGS) entry which is preliminary data.</text>
</comment>
<sequence>MTSKRGVIPSNRILYPDTPLEIKVAKRRRKDASKESSIIEKGKITTPLSLSYIDVQCAKATREQHMLKNVNVDVIVETTAEEHNITVDNPSTVAKDEEKVEPVHTDWSTIEAYRYKMANPFDVQYGNGIAQPTIGSLNYSPFIVTCAKYLSDRLQVPNYGLDTGLLCKRYAALLWKYGEAKGLKPYATDVKDTRRSKQNFVEPDEEQLVHVD</sequence>
<evidence type="ECO:0000313" key="1">
    <source>
        <dbReference type="EMBL" id="PHT50294.1"/>
    </source>
</evidence>
<evidence type="ECO:0000313" key="2">
    <source>
        <dbReference type="Proteomes" id="UP000224567"/>
    </source>
</evidence>
<keyword evidence="2" id="KW-1185">Reference proteome</keyword>
<dbReference type="PANTHER" id="PTHR33022:SF13">
    <property type="entry name" value="UBIQUITIN-LIKE PROTEASE FAMILY PROFILE DOMAIN-CONTAINING PROTEIN"/>
    <property type="match status" value="1"/>
</dbReference>
<dbReference type="EMBL" id="MLFT02000004">
    <property type="protein sequence ID" value="PHT50294.1"/>
    <property type="molecule type" value="Genomic_DNA"/>
</dbReference>
<protein>
    <submittedName>
        <fullName evidence="1">Uncharacterized protein</fullName>
    </submittedName>
</protein>
<accession>A0A2G2WYH0</accession>
<organism evidence="1 2">
    <name type="scientific">Capsicum baccatum</name>
    <name type="common">Peruvian pepper</name>
    <dbReference type="NCBI Taxonomy" id="33114"/>
    <lineage>
        <taxon>Eukaryota</taxon>
        <taxon>Viridiplantae</taxon>
        <taxon>Streptophyta</taxon>
        <taxon>Embryophyta</taxon>
        <taxon>Tracheophyta</taxon>
        <taxon>Spermatophyta</taxon>
        <taxon>Magnoliopsida</taxon>
        <taxon>eudicotyledons</taxon>
        <taxon>Gunneridae</taxon>
        <taxon>Pentapetalae</taxon>
        <taxon>asterids</taxon>
        <taxon>lamiids</taxon>
        <taxon>Solanales</taxon>
        <taxon>Solanaceae</taxon>
        <taxon>Solanoideae</taxon>
        <taxon>Capsiceae</taxon>
        <taxon>Capsicum</taxon>
    </lineage>
</organism>
<name>A0A2G2WYH0_CAPBA</name>
<reference evidence="2" key="2">
    <citation type="journal article" date="2017" name="J. Anim. Genet.">
        <title>Multiple reference genome sequences of hot pepper reveal the massive evolution of plant disease resistance genes by retroduplication.</title>
        <authorList>
            <person name="Kim S."/>
            <person name="Park J."/>
            <person name="Yeom S.-I."/>
            <person name="Kim Y.-M."/>
            <person name="Seo E."/>
            <person name="Kim K.-T."/>
            <person name="Kim M.-S."/>
            <person name="Lee J.M."/>
            <person name="Cheong K."/>
            <person name="Shin H.-S."/>
            <person name="Kim S.-B."/>
            <person name="Han K."/>
            <person name="Lee J."/>
            <person name="Park M."/>
            <person name="Lee H.-A."/>
            <person name="Lee H.-Y."/>
            <person name="Lee Y."/>
            <person name="Oh S."/>
            <person name="Lee J.H."/>
            <person name="Choi E."/>
            <person name="Choi E."/>
            <person name="Lee S.E."/>
            <person name="Jeon J."/>
            <person name="Kim H."/>
            <person name="Choi G."/>
            <person name="Song H."/>
            <person name="Lee J."/>
            <person name="Lee S.-C."/>
            <person name="Kwon J.-K."/>
            <person name="Lee H.-Y."/>
            <person name="Koo N."/>
            <person name="Hong Y."/>
            <person name="Kim R.W."/>
            <person name="Kang W.-H."/>
            <person name="Huh J.H."/>
            <person name="Kang B.-C."/>
            <person name="Yang T.-J."/>
            <person name="Lee Y.-H."/>
            <person name="Bennetzen J.L."/>
            <person name="Choi D."/>
        </authorList>
    </citation>
    <scope>NUCLEOTIDE SEQUENCE [LARGE SCALE GENOMIC DNA]</scope>
    <source>
        <strain evidence="2">cv. PBC81</strain>
    </source>
</reference>